<sequence length="42" mass="4896">MIRYKKNWTSLHSFFSLAATFLAVKILMAGIRKLAQKQELKI</sequence>
<dbReference type="EMBL" id="BASE01000024">
    <property type="protein sequence ID" value="GAM13055.1"/>
    <property type="molecule type" value="Genomic_DNA"/>
</dbReference>
<comment type="caution">
    <text evidence="2">The sequence shown here is derived from an EMBL/GenBank/DDBJ whole genome shotgun (WGS) entry which is preliminary data.</text>
</comment>
<dbReference type="Proteomes" id="UP000031014">
    <property type="component" value="Unassembled WGS sequence"/>
</dbReference>
<dbReference type="AlphaFoldDB" id="A0A0A8WZA4"/>
<gene>
    <name evidence="2" type="ORF">SAMD00020551_1191</name>
</gene>
<keyword evidence="1" id="KW-0472">Membrane</keyword>
<name>A0A0A8WZA4_MESS1</name>
<organism evidence="2 3">
    <name type="scientific">Mesobacillus selenatarsenatis (strain DSM 18680 / JCM 14380 / FERM P-15431 / SF-1)</name>
    <dbReference type="NCBI Taxonomy" id="1321606"/>
    <lineage>
        <taxon>Bacteria</taxon>
        <taxon>Bacillati</taxon>
        <taxon>Bacillota</taxon>
        <taxon>Bacilli</taxon>
        <taxon>Bacillales</taxon>
        <taxon>Bacillaceae</taxon>
        <taxon>Mesobacillus</taxon>
    </lineage>
</organism>
<accession>A0A0A8WZA4</accession>
<keyword evidence="1" id="KW-0812">Transmembrane</keyword>
<evidence type="ECO:0000313" key="3">
    <source>
        <dbReference type="Proteomes" id="UP000031014"/>
    </source>
</evidence>
<reference evidence="2 3" key="1">
    <citation type="submission" date="2013-06" db="EMBL/GenBank/DDBJ databases">
        <title>Whole genome shotgun sequence of Bacillus selenatarsenatis SF-1.</title>
        <authorList>
            <person name="Kuroda M."/>
            <person name="Sei K."/>
            <person name="Yamashita M."/>
            <person name="Ike M."/>
        </authorList>
    </citation>
    <scope>NUCLEOTIDE SEQUENCE [LARGE SCALE GENOMIC DNA]</scope>
    <source>
        <strain evidence="2 3">SF-1</strain>
    </source>
</reference>
<evidence type="ECO:0000256" key="1">
    <source>
        <dbReference type="SAM" id="Phobius"/>
    </source>
</evidence>
<dbReference type="STRING" id="1321606.SAMD00020551_1191"/>
<protein>
    <submittedName>
        <fullName evidence="2">Uncharacterized protein</fullName>
    </submittedName>
</protein>
<keyword evidence="1" id="KW-1133">Transmembrane helix</keyword>
<proteinExistence type="predicted"/>
<evidence type="ECO:0000313" key="2">
    <source>
        <dbReference type="EMBL" id="GAM13055.1"/>
    </source>
</evidence>
<feature type="transmembrane region" description="Helical" evidence="1">
    <location>
        <begin position="12"/>
        <end position="31"/>
    </location>
</feature>
<keyword evidence="3" id="KW-1185">Reference proteome</keyword>